<dbReference type="PATRIC" id="fig|1429439.4.peg.2525"/>
<name>W4MB20_9BACT</name>
<gene>
    <name evidence="4" type="ORF">ETSY2_14815</name>
</gene>
<evidence type="ECO:0000256" key="2">
    <source>
        <dbReference type="PROSITE-ProRule" id="PRU00703"/>
    </source>
</evidence>
<feature type="domain" description="CBS" evidence="3">
    <location>
        <begin position="8"/>
        <end position="66"/>
    </location>
</feature>
<dbReference type="InterPro" id="IPR000644">
    <property type="entry name" value="CBS_dom"/>
</dbReference>
<dbReference type="PANTHER" id="PTHR43080:SF2">
    <property type="entry name" value="CBS DOMAIN-CONTAINING PROTEIN"/>
    <property type="match status" value="1"/>
</dbReference>
<dbReference type="CDD" id="cd04623">
    <property type="entry name" value="CBS_pair_bac_euk"/>
    <property type="match status" value="1"/>
</dbReference>
<dbReference type="PANTHER" id="PTHR43080">
    <property type="entry name" value="CBS DOMAIN-CONTAINING PROTEIN CBSX3, MITOCHONDRIAL"/>
    <property type="match status" value="1"/>
</dbReference>
<evidence type="ECO:0000259" key="3">
    <source>
        <dbReference type="PROSITE" id="PS51371"/>
    </source>
</evidence>
<dbReference type="HOGENOM" id="CLU_040681_3_2_7"/>
<dbReference type="AlphaFoldDB" id="W4MB20"/>
<dbReference type="InterPro" id="IPR044725">
    <property type="entry name" value="CBSX3_CBS_dom"/>
</dbReference>
<organism evidence="4 5">
    <name type="scientific">Candidatus Entotheonella gemina</name>
    <dbReference type="NCBI Taxonomy" id="1429439"/>
    <lineage>
        <taxon>Bacteria</taxon>
        <taxon>Pseudomonadati</taxon>
        <taxon>Nitrospinota/Tectimicrobiota group</taxon>
        <taxon>Candidatus Tectimicrobiota</taxon>
        <taxon>Candidatus Entotheonellia</taxon>
        <taxon>Candidatus Entotheonellales</taxon>
        <taxon>Candidatus Entotheonellaceae</taxon>
        <taxon>Candidatus Entotheonella</taxon>
    </lineage>
</organism>
<dbReference type="EMBL" id="AZHX01000592">
    <property type="protein sequence ID" value="ETX06822.1"/>
    <property type="molecule type" value="Genomic_DNA"/>
</dbReference>
<comment type="caution">
    <text evidence="4">The sequence shown here is derived from an EMBL/GenBank/DDBJ whole genome shotgun (WGS) entry which is preliminary data.</text>
</comment>
<dbReference type="Gene3D" id="3.10.580.10">
    <property type="entry name" value="CBS-domain"/>
    <property type="match status" value="1"/>
</dbReference>
<dbReference type="InterPro" id="IPR046342">
    <property type="entry name" value="CBS_dom_sf"/>
</dbReference>
<feature type="domain" description="CBS" evidence="3">
    <location>
        <begin position="75"/>
        <end position="132"/>
    </location>
</feature>
<evidence type="ECO:0000313" key="5">
    <source>
        <dbReference type="Proteomes" id="UP000019140"/>
    </source>
</evidence>
<keyword evidence="1 2" id="KW-0129">CBS domain</keyword>
<dbReference type="Proteomes" id="UP000019140">
    <property type="component" value="Unassembled WGS sequence"/>
</dbReference>
<accession>W4MB20</accession>
<protein>
    <recommendedName>
        <fullName evidence="3">CBS domain-containing protein</fullName>
    </recommendedName>
</protein>
<reference evidence="4 5" key="1">
    <citation type="journal article" date="2014" name="Nature">
        <title>An environmental bacterial taxon with a large and distinct metabolic repertoire.</title>
        <authorList>
            <person name="Wilson M.C."/>
            <person name="Mori T."/>
            <person name="Ruckert C."/>
            <person name="Uria A.R."/>
            <person name="Helf M.J."/>
            <person name="Takada K."/>
            <person name="Gernert C."/>
            <person name="Steffens U.A."/>
            <person name="Heycke N."/>
            <person name="Schmitt S."/>
            <person name="Rinke C."/>
            <person name="Helfrich E.J."/>
            <person name="Brachmann A.O."/>
            <person name="Gurgui C."/>
            <person name="Wakimoto T."/>
            <person name="Kracht M."/>
            <person name="Crusemann M."/>
            <person name="Hentschel U."/>
            <person name="Abe I."/>
            <person name="Matsunaga S."/>
            <person name="Kalinowski J."/>
            <person name="Takeyama H."/>
            <person name="Piel J."/>
        </authorList>
    </citation>
    <scope>NUCLEOTIDE SEQUENCE [LARGE SCALE GENOMIC DNA]</scope>
    <source>
        <strain evidence="5">TSY2</strain>
    </source>
</reference>
<dbReference type="SUPFAM" id="SSF54631">
    <property type="entry name" value="CBS-domain pair"/>
    <property type="match status" value="1"/>
</dbReference>
<keyword evidence="5" id="KW-1185">Reference proteome</keyword>
<dbReference type="PROSITE" id="PS51371">
    <property type="entry name" value="CBS"/>
    <property type="match status" value="2"/>
</dbReference>
<dbReference type="Pfam" id="PF00571">
    <property type="entry name" value="CBS"/>
    <property type="match status" value="2"/>
</dbReference>
<proteinExistence type="predicted"/>
<evidence type="ECO:0000256" key="1">
    <source>
        <dbReference type="ARBA" id="ARBA00023122"/>
    </source>
</evidence>
<dbReference type="SMART" id="SM00116">
    <property type="entry name" value="CBS"/>
    <property type="match status" value="2"/>
</dbReference>
<sequence>MKVQHILNTKGTRVVTIPAHQSVRAALVLFVEHNIGSLVVVDENDRPIGLLSERNLIRAAVANEDLFSQPVDALMTQEMIIGAPDADIKAIAHTMTEKRTRHVLVMEDGQLAGIISIGDVVKAQRDRYQGEVYTLETMLLSQEA</sequence>
<evidence type="ECO:0000313" key="4">
    <source>
        <dbReference type="EMBL" id="ETX06822.1"/>
    </source>
</evidence>
<dbReference type="InterPro" id="IPR051257">
    <property type="entry name" value="Diverse_CBS-Domain"/>
</dbReference>